<dbReference type="GO" id="GO:0045087">
    <property type="term" value="P:innate immune response"/>
    <property type="evidence" value="ECO:0007669"/>
    <property type="project" value="UniProtKB-KW"/>
</dbReference>
<dbReference type="InterPro" id="IPR036505">
    <property type="entry name" value="Amidase/PGRP_sf"/>
</dbReference>
<dbReference type="InterPro" id="IPR006619">
    <property type="entry name" value="PGRP_domain_met/bac"/>
</dbReference>
<evidence type="ECO:0000256" key="4">
    <source>
        <dbReference type="SAM" id="MobiDB-lite"/>
    </source>
</evidence>
<evidence type="ECO:0000259" key="5">
    <source>
        <dbReference type="SMART" id="SM00644"/>
    </source>
</evidence>
<dbReference type="Proteomes" id="UP000504618">
    <property type="component" value="Unplaced"/>
</dbReference>
<dbReference type="InterPro" id="IPR002502">
    <property type="entry name" value="Amidase_domain"/>
</dbReference>
<dbReference type="InterPro" id="IPR015510">
    <property type="entry name" value="PGRP"/>
</dbReference>
<feature type="non-terminal residue" evidence="8">
    <location>
        <position position="1"/>
    </location>
</feature>
<dbReference type="GO" id="GO:0008745">
    <property type="term" value="F:N-acetylmuramoyl-L-alanine amidase activity"/>
    <property type="evidence" value="ECO:0007669"/>
    <property type="project" value="InterPro"/>
</dbReference>
<dbReference type="GO" id="GO:0008270">
    <property type="term" value="F:zinc ion binding"/>
    <property type="evidence" value="ECO:0007669"/>
    <property type="project" value="InterPro"/>
</dbReference>
<gene>
    <name evidence="8" type="primary">LOC112467628</name>
</gene>
<evidence type="ECO:0000259" key="6">
    <source>
        <dbReference type="SMART" id="SM00701"/>
    </source>
</evidence>
<sequence length="232" mass="26048">LGAVVIDGSQTDTADNNGTDTSFRIVERDEWGAQPASRPLIKMKLPVSYVIIGRSQGTPSHYCTTQSECATKVRATQAWYLENNFDDIGYSFFVGGDGLAYVGRNWDYVGRHACWYYNDKSIGISFIGKFTSVVPSKLQIRAAQKIIELGVKDGKITPDYKLLDQQVWDAGDNLYNEIIKWPHYSCEDGPDDCKSKCPKTVHFTHHPSRRISHTARTDHTGPIENSRLIDRG</sequence>
<proteinExistence type="inferred from homology"/>
<evidence type="ECO:0000313" key="7">
    <source>
        <dbReference type="Proteomes" id="UP000504618"/>
    </source>
</evidence>
<evidence type="ECO:0000313" key="8">
    <source>
        <dbReference type="RefSeq" id="XP_024892078.1"/>
    </source>
</evidence>
<dbReference type="Gene3D" id="3.40.80.10">
    <property type="entry name" value="Peptidoglycan recognition protein-like"/>
    <property type="match status" value="1"/>
</dbReference>
<evidence type="ECO:0000256" key="2">
    <source>
        <dbReference type="ARBA" id="ARBA00022588"/>
    </source>
</evidence>
<dbReference type="GO" id="GO:0009253">
    <property type="term" value="P:peptidoglycan catabolic process"/>
    <property type="evidence" value="ECO:0007669"/>
    <property type="project" value="InterPro"/>
</dbReference>
<accession>A0A6J1RCT8</accession>
<evidence type="ECO:0000256" key="1">
    <source>
        <dbReference type="ARBA" id="ARBA00007553"/>
    </source>
</evidence>
<dbReference type="CDD" id="cd06583">
    <property type="entry name" value="PGRP"/>
    <property type="match status" value="1"/>
</dbReference>
<comment type="similarity">
    <text evidence="1">Belongs to the N-acetylmuramoyl-L-alanine amidase 2 family.</text>
</comment>
<reference evidence="8" key="1">
    <citation type="submission" date="2025-08" db="UniProtKB">
        <authorList>
            <consortium name="RefSeq"/>
        </authorList>
    </citation>
    <scope>IDENTIFICATION</scope>
    <source>
        <tissue evidence="8">Whole body</tissue>
    </source>
</reference>
<dbReference type="AlphaFoldDB" id="A0A6J1RCT8"/>
<dbReference type="OrthoDB" id="7553606at2759"/>
<dbReference type="SMART" id="SM00701">
    <property type="entry name" value="PGRP"/>
    <property type="match status" value="1"/>
</dbReference>
<keyword evidence="2" id="KW-0399">Innate immunity</keyword>
<dbReference type="PANTHER" id="PTHR11022:SF41">
    <property type="entry name" value="PEPTIDOGLYCAN-RECOGNITION PROTEIN LC-RELATED"/>
    <property type="match status" value="1"/>
</dbReference>
<dbReference type="RefSeq" id="XP_024892078.1">
    <property type="nucleotide sequence ID" value="XM_025036310.1"/>
</dbReference>
<dbReference type="PANTHER" id="PTHR11022">
    <property type="entry name" value="PEPTIDOGLYCAN RECOGNITION PROTEIN"/>
    <property type="match status" value="1"/>
</dbReference>
<keyword evidence="3" id="KW-0391">Immunity</keyword>
<feature type="domain" description="N-acetylmuramoyl-L-alanine amidase" evidence="5">
    <location>
        <begin position="36"/>
        <end position="175"/>
    </location>
</feature>
<dbReference type="SUPFAM" id="SSF55846">
    <property type="entry name" value="N-acetylmuramoyl-L-alanine amidase-like"/>
    <property type="match status" value="1"/>
</dbReference>
<protein>
    <submittedName>
        <fullName evidence="8">Peptidoglycan recognition protein 1-like</fullName>
    </submittedName>
</protein>
<dbReference type="SMART" id="SM00644">
    <property type="entry name" value="Ami_2"/>
    <property type="match status" value="1"/>
</dbReference>
<organism evidence="7 8">
    <name type="scientific">Temnothorax curvispinosus</name>
    <dbReference type="NCBI Taxonomy" id="300111"/>
    <lineage>
        <taxon>Eukaryota</taxon>
        <taxon>Metazoa</taxon>
        <taxon>Ecdysozoa</taxon>
        <taxon>Arthropoda</taxon>
        <taxon>Hexapoda</taxon>
        <taxon>Insecta</taxon>
        <taxon>Pterygota</taxon>
        <taxon>Neoptera</taxon>
        <taxon>Endopterygota</taxon>
        <taxon>Hymenoptera</taxon>
        <taxon>Apocrita</taxon>
        <taxon>Aculeata</taxon>
        <taxon>Formicoidea</taxon>
        <taxon>Formicidae</taxon>
        <taxon>Myrmicinae</taxon>
        <taxon>Temnothorax</taxon>
    </lineage>
</organism>
<name>A0A6J1RCT8_9HYME</name>
<keyword evidence="7" id="KW-1185">Reference proteome</keyword>
<feature type="domain" description="Peptidoglycan recognition protein family" evidence="6">
    <location>
        <begin position="23"/>
        <end position="168"/>
    </location>
</feature>
<evidence type="ECO:0000256" key="3">
    <source>
        <dbReference type="ARBA" id="ARBA00022859"/>
    </source>
</evidence>
<feature type="region of interest" description="Disordered" evidence="4">
    <location>
        <begin position="208"/>
        <end position="232"/>
    </location>
</feature>
<dbReference type="GeneID" id="112467628"/>
<dbReference type="Pfam" id="PF01510">
    <property type="entry name" value="Amidase_2"/>
    <property type="match status" value="1"/>
</dbReference>
<feature type="compositionally biased region" description="Basic and acidic residues" evidence="4">
    <location>
        <begin position="215"/>
        <end position="232"/>
    </location>
</feature>